<comment type="caution">
    <text evidence="1">The sequence shown here is derived from an EMBL/GenBank/DDBJ whole genome shotgun (WGS) entry which is preliminary data.</text>
</comment>
<organism evidence="1 2">
    <name type="scientific">Colletotrichum sojae</name>
    <dbReference type="NCBI Taxonomy" id="2175907"/>
    <lineage>
        <taxon>Eukaryota</taxon>
        <taxon>Fungi</taxon>
        <taxon>Dikarya</taxon>
        <taxon>Ascomycota</taxon>
        <taxon>Pezizomycotina</taxon>
        <taxon>Sordariomycetes</taxon>
        <taxon>Hypocreomycetidae</taxon>
        <taxon>Glomerellales</taxon>
        <taxon>Glomerellaceae</taxon>
        <taxon>Colletotrichum</taxon>
        <taxon>Colletotrichum orchidearum species complex</taxon>
    </lineage>
</organism>
<dbReference type="Proteomes" id="UP000652219">
    <property type="component" value="Unassembled WGS sequence"/>
</dbReference>
<sequence>MNANTMTKIGFLDLPSELRNAIYDHYATPEGGYLVDPESNKLKTAKGDAPDLALMFTCKKVAYELKSHVLGYNTLTFSTYCPPFHDDWRDGQPIPDAFDLIMQTVTQEFGLSLDSKTLPDAFFYSDIDKIVSSAYPTLAPYLEHLRTKGDRDVPIRTGLHGSAGQVPSVFRSFARSLMREIVARQLQYKAAPFHHYSQDGLQNLVLLDPEPWSIPTAADILRMKTTIKDLGLPGLPRTRSSVEYKDRRVKRYFSAAAVALRFLKSLSANDRQHLRTIILEENHIGVAFSECHGLGLIPFCQENPRLRVDRRANLWRNVLQTTTAHHTWYDFRSNTFGTRRSLDDHTISYVVGIWMMEALELGRAGMPAGSFTLTFTGGPGHQTCSDMFRAVVWRDATYQSAVETCIERRIIPFASWADKQRSPPHHYVTRAYWWSSFDGFPQAVRDMFAGRSIVRCDFPISCDGEWDAEDYIRENGWNTILYWAYYRWVDRPRSYSRIKPDPSWEEMLAEDEYTIETPSQTWGPCNLDGCCICEQAT</sequence>
<reference evidence="1 2" key="1">
    <citation type="journal article" date="2020" name="Phytopathology">
        <title>Genome Sequence Resources of Colletotrichum truncatum, C. plurivorum, C. musicola, and C. sojae: Four Species Pathogenic to Soybean (Glycine max).</title>
        <authorList>
            <person name="Rogerio F."/>
            <person name="Boufleur T.R."/>
            <person name="Ciampi-Guillardi M."/>
            <person name="Sukno S.A."/>
            <person name="Thon M.R."/>
            <person name="Massola Junior N.S."/>
            <person name="Baroncelli R."/>
        </authorList>
    </citation>
    <scope>NUCLEOTIDE SEQUENCE [LARGE SCALE GENOMIC DNA]</scope>
    <source>
        <strain evidence="1 2">LFN0009</strain>
    </source>
</reference>
<name>A0A8H6J1G6_9PEZI</name>
<protein>
    <submittedName>
        <fullName evidence="1">Uncharacterized protein</fullName>
    </submittedName>
</protein>
<evidence type="ECO:0000313" key="2">
    <source>
        <dbReference type="Proteomes" id="UP000652219"/>
    </source>
</evidence>
<dbReference type="EMBL" id="WIGN01000200">
    <property type="protein sequence ID" value="KAF6804762.1"/>
    <property type="molecule type" value="Genomic_DNA"/>
</dbReference>
<dbReference type="AlphaFoldDB" id="A0A8H6J1G6"/>
<gene>
    <name evidence="1" type="ORF">CSOJ01_09982</name>
</gene>
<keyword evidence="2" id="KW-1185">Reference proteome</keyword>
<proteinExistence type="predicted"/>
<evidence type="ECO:0000313" key="1">
    <source>
        <dbReference type="EMBL" id="KAF6804762.1"/>
    </source>
</evidence>
<accession>A0A8H6J1G6</accession>